<keyword evidence="2" id="KW-1185">Reference proteome</keyword>
<dbReference type="Proteomes" id="UP000823674">
    <property type="component" value="Chromosome A04"/>
</dbReference>
<protein>
    <submittedName>
        <fullName evidence="1">Uncharacterized protein</fullName>
    </submittedName>
</protein>
<evidence type="ECO:0000313" key="2">
    <source>
        <dbReference type="Proteomes" id="UP000823674"/>
    </source>
</evidence>
<name>A0ABQ7MNY4_BRACM</name>
<accession>A0ABQ7MNY4</accession>
<sequence length="204" mass="22879">PSCLERSIRKEKRIDTTSTSSIDTCDRATINTSTRASMYTNPRADNMVATLVLTRNGNVDLHDHASPGGPYSEDGIYDGTSPGNSAEDEYILNLRLAFSYKELNRKVEALDAHVMMLDTQVFETAETVKKQEVLVKGKVEETKRHQERKESRVIQNSPIDTCILPSHIELKRTTSIDINTMESIDNNRRAPINSSRRAAIDTLP</sequence>
<proteinExistence type="predicted"/>
<comment type="caution">
    <text evidence="1">The sequence shown here is derived from an EMBL/GenBank/DDBJ whole genome shotgun (WGS) entry which is preliminary data.</text>
</comment>
<reference evidence="1 2" key="1">
    <citation type="submission" date="2021-03" db="EMBL/GenBank/DDBJ databases">
        <authorList>
            <person name="King G.J."/>
            <person name="Bancroft I."/>
            <person name="Baten A."/>
            <person name="Bloomfield J."/>
            <person name="Borpatragohain P."/>
            <person name="He Z."/>
            <person name="Irish N."/>
            <person name="Irwin J."/>
            <person name="Liu K."/>
            <person name="Mauleon R.P."/>
            <person name="Moore J."/>
            <person name="Morris R."/>
            <person name="Ostergaard L."/>
            <person name="Wang B."/>
            <person name="Wells R."/>
        </authorList>
    </citation>
    <scope>NUCLEOTIDE SEQUENCE [LARGE SCALE GENOMIC DNA]</scope>
    <source>
        <strain evidence="1">R-o-18</strain>
        <tissue evidence="1">Leaf</tissue>
    </source>
</reference>
<gene>
    <name evidence="1" type="primary">A04g503260.1_BraROA</name>
    <name evidence="1" type="ORF">IGI04_015056</name>
</gene>
<organism evidence="1 2">
    <name type="scientific">Brassica rapa subsp. trilocularis</name>
    <dbReference type="NCBI Taxonomy" id="1813537"/>
    <lineage>
        <taxon>Eukaryota</taxon>
        <taxon>Viridiplantae</taxon>
        <taxon>Streptophyta</taxon>
        <taxon>Embryophyta</taxon>
        <taxon>Tracheophyta</taxon>
        <taxon>Spermatophyta</taxon>
        <taxon>Magnoliopsida</taxon>
        <taxon>eudicotyledons</taxon>
        <taxon>Gunneridae</taxon>
        <taxon>Pentapetalae</taxon>
        <taxon>rosids</taxon>
        <taxon>malvids</taxon>
        <taxon>Brassicales</taxon>
        <taxon>Brassicaceae</taxon>
        <taxon>Brassiceae</taxon>
        <taxon>Brassica</taxon>
    </lineage>
</organism>
<evidence type="ECO:0000313" key="1">
    <source>
        <dbReference type="EMBL" id="KAG5400449.1"/>
    </source>
</evidence>
<feature type="non-terminal residue" evidence="1">
    <location>
        <position position="1"/>
    </location>
</feature>
<dbReference type="EMBL" id="JADBGQ010000004">
    <property type="protein sequence ID" value="KAG5400449.1"/>
    <property type="molecule type" value="Genomic_DNA"/>
</dbReference>